<dbReference type="AlphaFoldDB" id="F5XNM1"/>
<proteinExistence type="predicted"/>
<name>F5XNM1_MICPN</name>
<evidence type="ECO:0008006" key="3">
    <source>
        <dbReference type="Google" id="ProtNLM"/>
    </source>
</evidence>
<dbReference type="InterPro" id="IPR017517">
    <property type="entry name" value="Maleyloyr_isom"/>
</dbReference>
<evidence type="ECO:0000313" key="2">
    <source>
        <dbReference type="Proteomes" id="UP000007947"/>
    </source>
</evidence>
<gene>
    <name evidence="1" type="ordered locus">MLP_11210</name>
</gene>
<dbReference type="KEGG" id="mph:MLP_11210"/>
<reference evidence="1 2" key="1">
    <citation type="submission" date="2011-05" db="EMBL/GenBank/DDBJ databases">
        <title>Whole genome sequence of Microlunatus phosphovorus NM-1.</title>
        <authorList>
            <person name="Hosoyama A."/>
            <person name="Sasaki K."/>
            <person name="Harada T."/>
            <person name="Igarashi R."/>
            <person name="Kawakoshi A."/>
            <person name="Sasagawa M."/>
            <person name="Fukada J."/>
            <person name="Nakamura S."/>
            <person name="Katano Y."/>
            <person name="Hanada S."/>
            <person name="Kamagata Y."/>
            <person name="Nakamura N."/>
            <person name="Yamazaki S."/>
            <person name="Fujita N."/>
        </authorList>
    </citation>
    <scope>NUCLEOTIDE SEQUENCE [LARGE SCALE GENOMIC DNA]</scope>
    <source>
        <strain evidence="2">ATCC 700054 / DSM 10555 / JCM 9379 / NBRC 101784 / NCIMB 13414 / VKM Ac-1990 / NM-1</strain>
    </source>
</reference>
<sequence length="174" mass="18668">MAAGFSARVDGVRDWEAPAPVDGWVARDVVAHLVEWMPAFLAAGGIDLPTDGPAVADPAGAWHAHTAAMQALLDGPDADQEFTHPRAGTHQLGAAIDQFYTTDVFLHTWDLARASGQDDTLDEETCAVLLAGMEPWDEILRASGQYGPRVPVPDDASTQDRLIAFIGRDPAWEP</sequence>
<organism evidence="1 2">
    <name type="scientific">Microlunatus phosphovorus (strain ATCC 700054 / DSM 10555 / JCM 9379 / NBRC 101784 / NCIMB 13414 / VKM Ac-1990 / NM-1)</name>
    <dbReference type="NCBI Taxonomy" id="1032480"/>
    <lineage>
        <taxon>Bacteria</taxon>
        <taxon>Bacillati</taxon>
        <taxon>Actinomycetota</taxon>
        <taxon>Actinomycetes</taxon>
        <taxon>Propionibacteriales</taxon>
        <taxon>Propionibacteriaceae</taxon>
        <taxon>Microlunatus</taxon>
    </lineage>
</organism>
<evidence type="ECO:0000313" key="1">
    <source>
        <dbReference type="EMBL" id="BAK34135.1"/>
    </source>
</evidence>
<dbReference type="EMBL" id="AP012204">
    <property type="protein sequence ID" value="BAK34135.1"/>
    <property type="molecule type" value="Genomic_DNA"/>
</dbReference>
<dbReference type="SUPFAM" id="SSF109854">
    <property type="entry name" value="DinB/YfiT-like putative metalloenzymes"/>
    <property type="match status" value="1"/>
</dbReference>
<dbReference type="NCBIfam" id="TIGR03083">
    <property type="entry name" value="maleylpyruvate isomerase family mycothiol-dependent enzyme"/>
    <property type="match status" value="1"/>
</dbReference>
<dbReference type="HOGENOM" id="CLU_051661_1_1_11"/>
<dbReference type="STRING" id="1032480.MLP_11210"/>
<keyword evidence="2" id="KW-1185">Reference proteome</keyword>
<dbReference type="InterPro" id="IPR034660">
    <property type="entry name" value="DinB/YfiT-like"/>
</dbReference>
<accession>F5XNM1</accession>
<protein>
    <recommendedName>
        <fullName evidence="3">Mycothiol-dependent maleylpyruvate isomerase metal-binding domain-containing protein</fullName>
    </recommendedName>
</protein>
<dbReference type="Proteomes" id="UP000007947">
    <property type="component" value="Chromosome"/>
</dbReference>
<dbReference type="eggNOG" id="COG1877">
    <property type="taxonomic scope" value="Bacteria"/>
</dbReference>